<reference evidence="1 2" key="1">
    <citation type="journal article" date="2016" name="Fungal Biol.">
        <title>The genome of Xylona heveae provides a window into fungal endophytism.</title>
        <authorList>
            <person name="Gazis R."/>
            <person name="Kuo A."/>
            <person name="Riley R."/>
            <person name="LaButti K."/>
            <person name="Lipzen A."/>
            <person name="Lin J."/>
            <person name="Amirebrahimi M."/>
            <person name="Hesse C.N."/>
            <person name="Spatafora J.W."/>
            <person name="Henrissat B."/>
            <person name="Hainaut M."/>
            <person name="Grigoriev I.V."/>
            <person name="Hibbett D.S."/>
        </authorList>
    </citation>
    <scope>NUCLEOTIDE SEQUENCE [LARGE SCALE GENOMIC DNA]</scope>
    <source>
        <strain evidence="1 2">TC161</strain>
    </source>
</reference>
<dbReference type="Proteomes" id="UP000076632">
    <property type="component" value="Unassembled WGS sequence"/>
</dbReference>
<protein>
    <submittedName>
        <fullName evidence="1">Uncharacterized protein</fullName>
    </submittedName>
</protein>
<evidence type="ECO:0000313" key="1">
    <source>
        <dbReference type="EMBL" id="KZF20988.1"/>
    </source>
</evidence>
<gene>
    <name evidence="1" type="ORF">L228DRAFT_164372</name>
</gene>
<proteinExistence type="predicted"/>
<dbReference type="InParanoid" id="A0A165FHL5"/>
<keyword evidence="2" id="KW-1185">Reference proteome</keyword>
<dbReference type="RefSeq" id="XP_018186543.1">
    <property type="nucleotide sequence ID" value="XM_018329412.1"/>
</dbReference>
<dbReference type="AlphaFoldDB" id="A0A165FHL5"/>
<dbReference type="GeneID" id="28894549"/>
<accession>A0A165FHL5</accession>
<sequence length="124" mass="13876">MLKGTRAMGVAYKGISLESLGKEAGPGFSKTVSAAGTTIESKYPNVVEARIQGTKPHFSSKDRSEDKEVVTIGYHTEKLEQDIYRFMHTMTAPGTNFFRVQADLLPHLHQRKILRQIPSLRQSE</sequence>
<name>A0A165FHL5_XYLHT</name>
<dbReference type="EMBL" id="KV407461">
    <property type="protein sequence ID" value="KZF20988.1"/>
    <property type="molecule type" value="Genomic_DNA"/>
</dbReference>
<organism evidence="1 2">
    <name type="scientific">Xylona heveae (strain CBS 132557 / TC161)</name>
    <dbReference type="NCBI Taxonomy" id="1328760"/>
    <lineage>
        <taxon>Eukaryota</taxon>
        <taxon>Fungi</taxon>
        <taxon>Dikarya</taxon>
        <taxon>Ascomycota</taxon>
        <taxon>Pezizomycotina</taxon>
        <taxon>Xylonomycetes</taxon>
        <taxon>Xylonales</taxon>
        <taxon>Xylonaceae</taxon>
        <taxon>Xylona</taxon>
    </lineage>
</organism>
<dbReference type="OrthoDB" id="3531694at2759"/>
<evidence type="ECO:0000313" key="2">
    <source>
        <dbReference type="Proteomes" id="UP000076632"/>
    </source>
</evidence>